<sequence length="1554" mass="174440">MIFYNREELHGSRKGRQANQMIKLADYIISEKIHENNRISVYRGQTVPDRKPVVIKALKAEAANPAAVSRLMYEYEIARDLDIPGIVRPVRLERAGASLALIMEDTGAGSLRAYLSGHRPDLAAFLSLARQLTHTLGELHAKGVIHRDLKPDNILIQADTGEVKIIDFSTAAFFAGENENTPYSGTPVGTPEYMSPEQTGRMNRAVDYRSDFYALGVVFYEILTGRLPFQAGDPVQWAYVHMTQKPVPPEEINPGIPFALSRIMLKLLAKTPEERYQSTAGLLWDLTAWNQPSFLPGGRDFSPHFHLPRKLYGREKEAETLAWFFTRVCGGQAGTVMVHGYGGTGKTMLVGETMKSLVRENGYFISGKFDQLRQKVPYAPFVQALQDFIRQLMTESGEDLAAWRKRFFRALGRNGGVITQVIPEVALLLGKQVPAEPLHPAEAQNRFRMVFQKFFRVCARKEHPLILFLDDLHWADPESLQLIRHLAEDPGNRYLLLMGAYRDNEVPESHPLARTLKEMEEGGIPVQYLQLHPLSRSQAGQYIADTLQSAGEKAFSLAEVLHRKSGGNPFFLGQLLKSLYDEKGLRFNLQEGCWEWEAASLEEMDIPQDVVDFMLAKLRKLPGESRAILKAAACLGHAFDLQTLSLACEQSAWETVTCLRPAIQAGLVRPVIPAFEFFHDRIHEAAYALIPEEEKKQLHIKAGRLLLKHTGPDQLEEKIFAIMDQVNHGLDLIDDPRERLELARYNLKAGQKAKASAAYAAALSYFQAGLDLLPDRAWQEHYRLAYHLHLECAQCAYLCAYGEEAEKMFDLILDRAESRLDRADVYGLKMVLYAGVGKVTEAVQLGVSTLESFGVKLPLAPGKLDYLKEVLRYKWLMRRKSIEKLARLPEMKDPVQRKVAELIILLACVAYTSNPDLHGLVIIKSGNHSVTYGNTVGSAIGYLGYGITAGCVLGDYQAGHEFMQVSLRLAEKDGQSFTKCLVYFVVGGLISHWTQHAKRGIEYLSQSLRYSREAGEVLIMGYARSVILEIKYLIGMPLPEIEEEAAKCHRFARQMKQEALMNNVLIYQWMLSLLQGRQETSPPIPVEDFQKEPTLLATYDVAQMQMCYHFGNFAQGLVWAEEAGKRINSLMGFLLSAEYNFYYSLILAQLYPGAAPEKRRRYRKMIQKNQKQMKKWADSCPENFRHKYLLVAAEMARLTGQGQEAMDLYDQAAQSAQENGYIQNEALANELAARFYLGAGRNKVARTYLKDACRGYYRWGAGAKGRALREQYPHLLDNPPRGEQNLVIPSSSVSDSDSFGGWDLLTVRKALQNFSEERDPDKLLKNFLAIALESTGAAQGHLILEKEGELFVEGPEPVPLEKCSHLPRAVVRYVARTLETVVVNGGEPADIFARDPYLIKVHPKSLACFPMLFRGIPAGVLYLENSLMTGVFTPDRLETVKYLSTQMACLQAVEMIFTGDHTGIQSTGQPPLVEFLTDREGEVADLIAAGLSNKEISERLHLTVNTVKTHVKNIYGKLAVTNRVQVAARVKELKGNREGEAFPACAGEETGNYR</sequence>
<dbReference type="GO" id="GO:0005524">
    <property type="term" value="F:ATP binding"/>
    <property type="evidence" value="ECO:0007669"/>
    <property type="project" value="InterPro"/>
</dbReference>
<dbReference type="InterPro" id="IPR036388">
    <property type="entry name" value="WH-like_DNA-bd_sf"/>
</dbReference>
<dbReference type="Pfam" id="PF00196">
    <property type="entry name" value="GerE"/>
    <property type="match status" value="1"/>
</dbReference>
<proteinExistence type="predicted"/>
<dbReference type="Gene3D" id="3.30.200.20">
    <property type="entry name" value="Phosphorylase Kinase, domain 1"/>
    <property type="match status" value="1"/>
</dbReference>
<keyword evidence="2" id="KW-0804">Transcription</keyword>
<keyword evidence="6" id="KW-1185">Reference proteome</keyword>
<dbReference type="InterPro" id="IPR000719">
    <property type="entry name" value="Prot_kinase_dom"/>
</dbReference>
<dbReference type="SMART" id="SM00421">
    <property type="entry name" value="HTH_LUXR"/>
    <property type="match status" value="1"/>
</dbReference>
<evidence type="ECO:0000313" key="6">
    <source>
        <dbReference type="Proteomes" id="UP000323521"/>
    </source>
</evidence>
<dbReference type="PANTHER" id="PTHR43642">
    <property type="entry name" value="HYBRID SIGNAL TRANSDUCTION HISTIDINE KINASE G"/>
    <property type="match status" value="1"/>
</dbReference>
<protein>
    <submittedName>
        <fullName evidence="5">Uncharacterized protein</fullName>
    </submittedName>
</protein>
<dbReference type="InterPro" id="IPR041664">
    <property type="entry name" value="AAA_16"/>
</dbReference>
<dbReference type="InterPro" id="IPR003018">
    <property type="entry name" value="GAF"/>
</dbReference>
<dbReference type="PRINTS" id="PR00038">
    <property type="entry name" value="HTHLUXR"/>
</dbReference>
<keyword evidence="1" id="KW-0805">Transcription regulation</keyword>
<dbReference type="SMART" id="SM00220">
    <property type="entry name" value="S_TKc"/>
    <property type="match status" value="1"/>
</dbReference>
<dbReference type="OrthoDB" id="9801841at2"/>
<dbReference type="InterPro" id="IPR008271">
    <property type="entry name" value="Ser/Thr_kinase_AS"/>
</dbReference>
<dbReference type="Proteomes" id="UP000323521">
    <property type="component" value="Chromosome"/>
</dbReference>
<dbReference type="SUPFAM" id="SSF52540">
    <property type="entry name" value="P-loop containing nucleoside triphosphate hydrolases"/>
    <property type="match status" value="1"/>
</dbReference>
<dbReference type="EMBL" id="CP017634">
    <property type="protein sequence ID" value="ATW24505.1"/>
    <property type="molecule type" value="Genomic_DNA"/>
</dbReference>
<dbReference type="PROSITE" id="PS00108">
    <property type="entry name" value="PROTEIN_KINASE_ST"/>
    <property type="match status" value="1"/>
</dbReference>
<dbReference type="InterPro" id="IPR016032">
    <property type="entry name" value="Sig_transdc_resp-reg_C-effctor"/>
</dbReference>
<dbReference type="SUPFAM" id="SSF56112">
    <property type="entry name" value="Protein kinase-like (PK-like)"/>
    <property type="match status" value="1"/>
</dbReference>
<feature type="domain" description="HTH luxR-type" evidence="4">
    <location>
        <begin position="1467"/>
        <end position="1534"/>
    </location>
</feature>
<dbReference type="InterPro" id="IPR000792">
    <property type="entry name" value="Tscrpt_reg_LuxR_C"/>
</dbReference>
<dbReference type="InterPro" id="IPR011990">
    <property type="entry name" value="TPR-like_helical_dom_sf"/>
</dbReference>
<dbReference type="InterPro" id="IPR027417">
    <property type="entry name" value="P-loop_NTPase"/>
</dbReference>
<dbReference type="Gene3D" id="3.30.450.40">
    <property type="match status" value="1"/>
</dbReference>
<dbReference type="GO" id="GO:0006355">
    <property type="term" value="P:regulation of DNA-templated transcription"/>
    <property type="evidence" value="ECO:0007669"/>
    <property type="project" value="InterPro"/>
</dbReference>
<dbReference type="SUPFAM" id="SSF55781">
    <property type="entry name" value="GAF domain-like"/>
    <property type="match status" value="1"/>
</dbReference>
<dbReference type="PROSITE" id="PS50011">
    <property type="entry name" value="PROTEIN_KINASE_DOM"/>
    <property type="match status" value="1"/>
</dbReference>
<organism evidence="5 6">
    <name type="scientific">Formimonas warabiya</name>
    <dbReference type="NCBI Taxonomy" id="1761012"/>
    <lineage>
        <taxon>Bacteria</taxon>
        <taxon>Bacillati</taxon>
        <taxon>Bacillota</taxon>
        <taxon>Clostridia</taxon>
        <taxon>Eubacteriales</taxon>
        <taxon>Peptococcaceae</taxon>
        <taxon>Candidatus Formimonas</taxon>
    </lineage>
</organism>
<reference evidence="5 6" key="1">
    <citation type="submission" date="2016-10" db="EMBL/GenBank/DDBJ databases">
        <title>Complete Genome Sequence of Peptococcaceae strain DCMF.</title>
        <authorList>
            <person name="Edwards R.J."/>
            <person name="Holland S.I."/>
            <person name="Deshpande N.P."/>
            <person name="Wong Y.K."/>
            <person name="Ertan H."/>
            <person name="Manefield M."/>
            <person name="Russell T.L."/>
            <person name="Lee M.J."/>
        </authorList>
    </citation>
    <scope>NUCLEOTIDE SEQUENCE [LARGE SCALE GENOMIC DNA]</scope>
    <source>
        <strain evidence="5 6">DCMF</strain>
    </source>
</reference>
<dbReference type="PROSITE" id="PS50043">
    <property type="entry name" value="HTH_LUXR_2"/>
    <property type="match status" value="1"/>
</dbReference>
<name>A0A3G1KQX4_FORW1</name>
<evidence type="ECO:0000259" key="4">
    <source>
        <dbReference type="PROSITE" id="PS50043"/>
    </source>
</evidence>
<evidence type="ECO:0000313" key="5">
    <source>
        <dbReference type="EMBL" id="ATW24505.1"/>
    </source>
</evidence>
<dbReference type="PROSITE" id="PS00622">
    <property type="entry name" value="HTH_LUXR_1"/>
    <property type="match status" value="1"/>
</dbReference>
<dbReference type="GO" id="GO:0004672">
    <property type="term" value="F:protein kinase activity"/>
    <property type="evidence" value="ECO:0007669"/>
    <property type="project" value="InterPro"/>
</dbReference>
<gene>
    <name evidence="5" type="ORF">DCMF_06670</name>
</gene>
<dbReference type="InterPro" id="IPR029016">
    <property type="entry name" value="GAF-like_dom_sf"/>
</dbReference>
<dbReference type="GO" id="GO:0003677">
    <property type="term" value="F:DNA binding"/>
    <property type="evidence" value="ECO:0007669"/>
    <property type="project" value="InterPro"/>
</dbReference>
<accession>A0A3G1KQX4</accession>
<dbReference type="InterPro" id="IPR053159">
    <property type="entry name" value="Hybrid_Histidine_Kinase"/>
</dbReference>
<feature type="domain" description="Protein kinase" evidence="3">
    <location>
        <begin position="27"/>
        <end position="294"/>
    </location>
</feature>
<evidence type="ECO:0000256" key="2">
    <source>
        <dbReference type="ARBA" id="ARBA00023163"/>
    </source>
</evidence>
<dbReference type="Pfam" id="PF13191">
    <property type="entry name" value="AAA_16"/>
    <property type="match status" value="1"/>
</dbReference>
<dbReference type="CDD" id="cd14014">
    <property type="entry name" value="STKc_PknB_like"/>
    <property type="match status" value="1"/>
</dbReference>
<dbReference type="CDD" id="cd06170">
    <property type="entry name" value="LuxR_C_like"/>
    <property type="match status" value="1"/>
</dbReference>
<dbReference type="Pfam" id="PF01590">
    <property type="entry name" value="GAF"/>
    <property type="match status" value="1"/>
</dbReference>
<dbReference type="KEGG" id="fwa:DCMF_06670"/>
<dbReference type="Gene3D" id="1.10.510.10">
    <property type="entry name" value="Transferase(Phosphotransferase) domain 1"/>
    <property type="match status" value="1"/>
</dbReference>
<evidence type="ECO:0000259" key="3">
    <source>
        <dbReference type="PROSITE" id="PS50011"/>
    </source>
</evidence>
<dbReference type="InterPro" id="IPR011009">
    <property type="entry name" value="Kinase-like_dom_sf"/>
</dbReference>
<dbReference type="Pfam" id="PF00069">
    <property type="entry name" value="Pkinase"/>
    <property type="match status" value="1"/>
</dbReference>
<dbReference type="SUPFAM" id="SSF46894">
    <property type="entry name" value="C-terminal effector domain of the bipartite response regulators"/>
    <property type="match status" value="1"/>
</dbReference>
<evidence type="ECO:0000256" key="1">
    <source>
        <dbReference type="ARBA" id="ARBA00023015"/>
    </source>
</evidence>
<dbReference type="Gene3D" id="1.10.10.10">
    <property type="entry name" value="Winged helix-like DNA-binding domain superfamily/Winged helix DNA-binding domain"/>
    <property type="match status" value="1"/>
</dbReference>
<dbReference type="PANTHER" id="PTHR43642:SF1">
    <property type="entry name" value="HYBRID SIGNAL TRANSDUCTION HISTIDINE KINASE G"/>
    <property type="match status" value="1"/>
</dbReference>
<dbReference type="SUPFAM" id="SSF48452">
    <property type="entry name" value="TPR-like"/>
    <property type="match status" value="1"/>
</dbReference>
<dbReference type="Gene3D" id="3.40.50.300">
    <property type="entry name" value="P-loop containing nucleotide triphosphate hydrolases"/>
    <property type="match status" value="1"/>
</dbReference>